<name>A0A7M7Q132_NASVI</name>
<keyword evidence="2" id="KW-1185">Reference proteome</keyword>
<dbReference type="GeneID" id="103315393"/>
<dbReference type="AlphaFoldDB" id="A0A7M7Q132"/>
<evidence type="ECO:0000313" key="1">
    <source>
        <dbReference type="EnsemblMetazoa" id="XP_031778670"/>
    </source>
</evidence>
<accession>A0A7M7Q132</accession>
<reference evidence="1" key="1">
    <citation type="submission" date="2021-01" db="UniProtKB">
        <authorList>
            <consortium name="EnsemblMetazoa"/>
        </authorList>
    </citation>
    <scope>IDENTIFICATION</scope>
</reference>
<dbReference type="EnsemblMetazoa" id="XM_031922810">
    <property type="protein sequence ID" value="XP_031778670"/>
    <property type="gene ID" value="LOC103315393"/>
</dbReference>
<sequence length="173" mass="19661">MLTGWGTVPIIVEKYTDGCYSLSSVQLIYTKDCTNNILTINKLRIMDIGQALFIEINIKVIQTNLSNKSNNFFLLSICFIPPKESYSLLYIGKYNIHRPNKCSARQIFLRTEGKDHSQKRIFCTTQPLIEASIMVVCFVCTLNGRIHTHKGSTLIESNDGKFQRLGLKYSVNS</sequence>
<proteinExistence type="predicted"/>
<organism evidence="1 2">
    <name type="scientific">Nasonia vitripennis</name>
    <name type="common">Parasitic wasp</name>
    <dbReference type="NCBI Taxonomy" id="7425"/>
    <lineage>
        <taxon>Eukaryota</taxon>
        <taxon>Metazoa</taxon>
        <taxon>Ecdysozoa</taxon>
        <taxon>Arthropoda</taxon>
        <taxon>Hexapoda</taxon>
        <taxon>Insecta</taxon>
        <taxon>Pterygota</taxon>
        <taxon>Neoptera</taxon>
        <taxon>Endopterygota</taxon>
        <taxon>Hymenoptera</taxon>
        <taxon>Apocrita</taxon>
        <taxon>Proctotrupomorpha</taxon>
        <taxon>Chalcidoidea</taxon>
        <taxon>Pteromalidae</taxon>
        <taxon>Pteromalinae</taxon>
        <taxon>Nasonia</taxon>
    </lineage>
</organism>
<dbReference type="InParanoid" id="A0A7M7Q132"/>
<dbReference type="RefSeq" id="XP_031778670.1">
    <property type="nucleotide sequence ID" value="XM_031922810.2"/>
</dbReference>
<protein>
    <submittedName>
        <fullName evidence="1">Uncharacterized protein</fullName>
    </submittedName>
</protein>
<dbReference type="Proteomes" id="UP000002358">
    <property type="component" value="Chromosome 2"/>
</dbReference>
<evidence type="ECO:0000313" key="2">
    <source>
        <dbReference type="Proteomes" id="UP000002358"/>
    </source>
</evidence>